<protein>
    <submittedName>
        <fullName evidence="1">23S rRNA-associated protein</fullName>
    </submittedName>
</protein>
<dbReference type="NCBIfam" id="TIGR02436">
    <property type="entry name" value="four helix bundle protein"/>
    <property type="match status" value="1"/>
</dbReference>
<gene>
    <name evidence="1" type="ORF">B1B_05732</name>
</gene>
<dbReference type="InterPro" id="IPR036583">
    <property type="entry name" value="23S_rRNA_IVS_sf"/>
</dbReference>
<dbReference type="CDD" id="cd16377">
    <property type="entry name" value="23S_rRNA_IVP_like"/>
    <property type="match status" value="1"/>
</dbReference>
<feature type="non-terminal residue" evidence="1">
    <location>
        <position position="81"/>
    </location>
</feature>
<organism evidence="1">
    <name type="scientific">mine drainage metagenome</name>
    <dbReference type="NCBI Taxonomy" id="410659"/>
    <lineage>
        <taxon>unclassified sequences</taxon>
        <taxon>metagenomes</taxon>
        <taxon>ecological metagenomes</taxon>
    </lineage>
</organism>
<dbReference type="InterPro" id="IPR012657">
    <property type="entry name" value="23S_rRNA-intervening_sequence"/>
</dbReference>
<proteinExistence type="predicted"/>
<dbReference type="PANTHER" id="PTHR38471">
    <property type="entry name" value="FOUR HELIX BUNDLE PROTEIN"/>
    <property type="match status" value="1"/>
</dbReference>
<reference evidence="1" key="2">
    <citation type="journal article" date="2014" name="ISME J.">
        <title>Microbial stratification in low pH oxic and suboxic macroscopic growths along an acid mine drainage.</title>
        <authorList>
            <person name="Mendez-Garcia C."/>
            <person name="Mesa V."/>
            <person name="Sprenger R.R."/>
            <person name="Richter M."/>
            <person name="Diez M.S."/>
            <person name="Solano J."/>
            <person name="Bargiela R."/>
            <person name="Golyshina O.V."/>
            <person name="Manteca A."/>
            <person name="Ramos J.L."/>
            <person name="Gallego J.R."/>
            <person name="Llorente I."/>
            <person name="Martins Dos Santos V.A."/>
            <person name="Jensen O.N."/>
            <person name="Pelaez A.I."/>
            <person name="Sanchez J."/>
            <person name="Ferrer M."/>
        </authorList>
    </citation>
    <scope>NUCLEOTIDE SEQUENCE</scope>
</reference>
<dbReference type="EMBL" id="AUZY01003633">
    <property type="protein sequence ID" value="EQD68012.1"/>
    <property type="molecule type" value="Genomic_DNA"/>
</dbReference>
<accession>T1BDU6</accession>
<evidence type="ECO:0000313" key="1">
    <source>
        <dbReference type="EMBL" id="EQD68012.1"/>
    </source>
</evidence>
<sequence>WQWSVGSRESESRVALMPRHYQLEVWQEAMRLVRKVYLATDGMPETERFGLQSQMRRAVVSIPSNIAEGAGRSGKTEYVRF</sequence>
<name>T1BDU6_9ZZZZ</name>
<dbReference type="Pfam" id="PF05635">
    <property type="entry name" value="23S_rRNA_IVP"/>
    <property type="match status" value="1"/>
</dbReference>
<reference evidence="1" key="1">
    <citation type="submission" date="2013-08" db="EMBL/GenBank/DDBJ databases">
        <authorList>
            <person name="Mendez C."/>
            <person name="Richter M."/>
            <person name="Ferrer M."/>
            <person name="Sanchez J."/>
        </authorList>
    </citation>
    <scope>NUCLEOTIDE SEQUENCE</scope>
</reference>
<dbReference type="PANTHER" id="PTHR38471:SF2">
    <property type="entry name" value="FOUR HELIX BUNDLE PROTEIN"/>
    <property type="match status" value="1"/>
</dbReference>
<dbReference type="AlphaFoldDB" id="T1BDU6"/>
<comment type="caution">
    <text evidence="1">The sequence shown here is derived from an EMBL/GenBank/DDBJ whole genome shotgun (WGS) entry which is preliminary data.</text>
</comment>
<dbReference type="SUPFAM" id="SSF158446">
    <property type="entry name" value="IVS-encoded protein-like"/>
    <property type="match status" value="1"/>
</dbReference>
<feature type="non-terminal residue" evidence="1">
    <location>
        <position position="1"/>
    </location>
</feature>
<dbReference type="Gene3D" id="1.20.1440.60">
    <property type="entry name" value="23S rRNA-intervening sequence"/>
    <property type="match status" value="1"/>
</dbReference>